<dbReference type="Proteomes" id="UP001165960">
    <property type="component" value="Unassembled WGS sequence"/>
</dbReference>
<accession>A0ACC2UA24</accession>
<dbReference type="EMBL" id="QTSX02001051">
    <property type="protein sequence ID" value="KAJ9083282.1"/>
    <property type="molecule type" value="Genomic_DNA"/>
</dbReference>
<protein>
    <submittedName>
        <fullName evidence="1">Uncharacterized protein</fullName>
    </submittedName>
</protein>
<gene>
    <name evidence="1" type="ORF">DSO57_1036215</name>
</gene>
<evidence type="ECO:0000313" key="1">
    <source>
        <dbReference type="EMBL" id="KAJ9083282.1"/>
    </source>
</evidence>
<comment type="caution">
    <text evidence="1">The sequence shown here is derived from an EMBL/GenBank/DDBJ whole genome shotgun (WGS) entry which is preliminary data.</text>
</comment>
<name>A0ACC2UA24_9FUNG</name>
<sequence length="345" mass="39137">MNTLDCIAVSLDVVSAICALSVIALFFLIKRHNQSAVNRVSLRLQLGIAFIDFFKHSLDYILIDTGDLICSVNAFFGVLIYHMYMCLNISIALNLNLTILCSKRPSWKWERLYWAVSLVLPLLLDVPLLGIDFFKKINKKVFGIFGRNADRMCSFKKGSLLNDTFKLVYYAVFSSLTILYCFTISVAVVYKVRSKISSSTKNVLTDPPKLAEGQSSLLSLKSLIRRTCLYPVSCFLTYFVANMGIGYKYIHGTLPPPFFYWSTFGTNSRGILHILSFLADPLVSKEMLNLFRPTSSAPNPSNLMFYQFESSPDCNYSYNNLAGFFESNDIPHSYSKMVKVFQNYL</sequence>
<organism evidence="1 2">
    <name type="scientific">Entomophthora muscae</name>
    <dbReference type="NCBI Taxonomy" id="34485"/>
    <lineage>
        <taxon>Eukaryota</taxon>
        <taxon>Fungi</taxon>
        <taxon>Fungi incertae sedis</taxon>
        <taxon>Zoopagomycota</taxon>
        <taxon>Entomophthoromycotina</taxon>
        <taxon>Entomophthoromycetes</taxon>
        <taxon>Entomophthorales</taxon>
        <taxon>Entomophthoraceae</taxon>
        <taxon>Entomophthora</taxon>
    </lineage>
</organism>
<keyword evidence="2" id="KW-1185">Reference proteome</keyword>
<evidence type="ECO:0000313" key="2">
    <source>
        <dbReference type="Proteomes" id="UP001165960"/>
    </source>
</evidence>
<reference evidence="1" key="1">
    <citation type="submission" date="2022-04" db="EMBL/GenBank/DDBJ databases">
        <title>Genome of the entomopathogenic fungus Entomophthora muscae.</title>
        <authorList>
            <person name="Elya C."/>
            <person name="Lovett B.R."/>
            <person name="Lee E."/>
            <person name="Macias A.M."/>
            <person name="Hajek A.E."/>
            <person name="De Bivort B.L."/>
            <person name="Kasson M.T."/>
            <person name="De Fine Licht H.H."/>
            <person name="Stajich J.E."/>
        </authorList>
    </citation>
    <scope>NUCLEOTIDE SEQUENCE</scope>
    <source>
        <strain evidence="1">Berkeley</strain>
    </source>
</reference>
<proteinExistence type="predicted"/>